<feature type="signal peptide" evidence="2">
    <location>
        <begin position="1"/>
        <end position="22"/>
    </location>
</feature>
<evidence type="ECO:0000313" key="4">
    <source>
        <dbReference type="Proteomes" id="UP001310248"/>
    </source>
</evidence>
<evidence type="ECO:0000313" key="3">
    <source>
        <dbReference type="EMBL" id="MEE1673310.1"/>
    </source>
</evidence>
<comment type="caution">
    <text evidence="3">The sequence shown here is derived from an EMBL/GenBank/DDBJ whole genome shotgun (WGS) entry which is preliminary data.</text>
</comment>
<protein>
    <submittedName>
        <fullName evidence="3">VCBS repeat-containing protein</fullName>
    </submittedName>
</protein>
<dbReference type="InterPro" id="IPR013517">
    <property type="entry name" value="FG-GAP"/>
</dbReference>
<dbReference type="EMBL" id="JAYDYW010000004">
    <property type="protein sequence ID" value="MEE1673310.1"/>
    <property type="molecule type" value="Genomic_DNA"/>
</dbReference>
<reference evidence="4" key="1">
    <citation type="submission" date="2023-07" db="EMBL/GenBank/DDBJ databases">
        <title>Draft genome sequence of Agarivorans aestuarii strain ZMCS4, a CAZymes producing bacteria isolated from the marine brown algae Clodostephus spongiosus.</title>
        <authorList>
            <person name="Lorente B."/>
            <person name="Cabral C."/>
            <person name="Frias J."/>
            <person name="Faria J."/>
            <person name="Toubarro D."/>
        </authorList>
    </citation>
    <scope>NUCLEOTIDE SEQUENCE [LARGE SCALE GENOMIC DNA]</scope>
    <source>
        <strain evidence="4">ZMCS4</strain>
    </source>
</reference>
<keyword evidence="4" id="KW-1185">Reference proteome</keyword>
<dbReference type="RefSeq" id="WP_329774637.1">
    <property type="nucleotide sequence ID" value="NZ_JAYDYW010000004.1"/>
</dbReference>
<evidence type="ECO:0000256" key="2">
    <source>
        <dbReference type="SAM" id="SignalP"/>
    </source>
</evidence>
<dbReference type="Proteomes" id="UP001310248">
    <property type="component" value="Unassembled WGS sequence"/>
</dbReference>
<dbReference type="SUPFAM" id="SSF69318">
    <property type="entry name" value="Integrin alpha N-terminal domain"/>
    <property type="match status" value="2"/>
</dbReference>
<organism evidence="3 4">
    <name type="scientific">Agarivorans aestuarii</name>
    <dbReference type="NCBI Taxonomy" id="1563703"/>
    <lineage>
        <taxon>Bacteria</taxon>
        <taxon>Pseudomonadati</taxon>
        <taxon>Pseudomonadota</taxon>
        <taxon>Gammaproteobacteria</taxon>
        <taxon>Alteromonadales</taxon>
        <taxon>Alteromonadaceae</taxon>
        <taxon>Agarivorans</taxon>
    </lineage>
</organism>
<accession>A0ABU7G212</accession>
<dbReference type="Gene3D" id="2.130.10.130">
    <property type="entry name" value="Integrin alpha, N-terminal"/>
    <property type="match status" value="1"/>
</dbReference>
<proteinExistence type="predicted"/>
<dbReference type="PANTHER" id="PTHR44103">
    <property type="entry name" value="PROPROTEIN CONVERTASE P"/>
    <property type="match status" value="1"/>
</dbReference>
<dbReference type="PANTHER" id="PTHR44103:SF1">
    <property type="entry name" value="PROPROTEIN CONVERTASE P"/>
    <property type="match status" value="1"/>
</dbReference>
<feature type="chain" id="PRO_5046906023" evidence="2">
    <location>
        <begin position="23"/>
        <end position="530"/>
    </location>
</feature>
<keyword evidence="1 2" id="KW-0732">Signal</keyword>
<dbReference type="Pfam" id="PF13517">
    <property type="entry name" value="FG-GAP_3"/>
    <property type="match status" value="3"/>
</dbReference>
<evidence type="ECO:0000256" key="1">
    <source>
        <dbReference type="ARBA" id="ARBA00022729"/>
    </source>
</evidence>
<gene>
    <name evidence="3" type="ORF">SNR37_002726</name>
</gene>
<sequence length="530" mass="59645">MMQLVTFTLVVASLLTSVIACALEFKAVPTNANALIQQWHKQELKAQGGEFGSHGWWPWGVGGFDYDNDGDVDLYLSHHGKPGGMLLVNQLIPSGVLEFKTLSTKQKLPGADDKPWFFDFDGDGWLDIAAFSDEKRNPYVFNKQGQLEVASPKETFSPVSYPKTVTDLNQDGYLDLDAGRKGAFFYLAEQQTFQRDKNFDSSDNHLLPAKYQQIEQDFKANNKKNRFFRATTYQHFINRSPITSPMLVPIDLNNDQQSDIIVAGHGGYGGDHLGWYFLASEQGYTLSNKQLKLPEHATPIFVGDLNGDQRQDLITTGKGKGDVYLQTDKGFIKQNSPLSKMLNAGAPYLVRVFAVDFDNDRDLDLLLSNPRKKYGKVWENDGKGKFKQVLSFKGWDSNPVFITDLNNDLRQDIVIGGASNQQLQVFLNTGQNQQNSLYIYPRYKQPNPYAVDAVVKIYNGEKLIEQQRARWDGLPLVFSLGKLSKVTAEITFSDGTTERYQDLVANHNYTLIYKGGKFIGHIPANLVAQY</sequence>
<name>A0ABU7G212_9ALTE</name>
<dbReference type="InterPro" id="IPR028994">
    <property type="entry name" value="Integrin_alpha_N"/>
</dbReference>